<feature type="non-terminal residue" evidence="2">
    <location>
        <position position="167"/>
    </location>
</feature>
<gene>
    <name evidence="2" type="ORF">G3I71_46715</name>
</gene>
<proteinExistence type="predicted"/>
<dbReference type="Pfam" id="PF00975">
    <property type="entry name" value="Thioesterase"/>
    <property type="match status" value="1"/>
</dbReference>
<dbReference type="EMBL" id="JAAGLU010000449">
    <property type="protein sequence ID" value="NEC93059.1"/>
    <property type="molecule type" value="Genomic_DNA"/>
</dbReference>
<dbReference type="AlphaFoldDB" id="A0A6B3C8Z4"/>
<sequence>MAAEYADLIRQVQPEGPYRLLGWSLGGNVAFAMADELRRRGQEVELLTLLDSYPRRPAAGAEPSLAEVFAHNLRDSGFDVTPEELAGGAFPATRYREFLLAAGDPMGRLEADELRSVLDVFMNNAGLMRGHVPGHFDGDLLVVSAERVSADKAARRDARSWHPHATG</sequence>
<dbReference type="RefSeq" id="WP_239149794.1">
    <property type="nucleotide sequence ID" value="NZ_JAAGLU010000449.1"/>
</dbReference>
<dbReference type="SUPFAM" id="SSF53474">
    <property type="entry name" value="alpha/beta-Hydrolases"/>
    <property type="match status" value="1"/>
</dbReference>
<accession>A0A6B3C8Z4</accession>
<evidence type="ECO:0000259" key="1">
    <source>
        <dbReference type="Pfam" id="PF00975"/>
    </source>
</evidence>
<protein>
    <submittedName>
        <fullName evidence="2">CDA peptide synthetase III</fullName>
    </submittedName>
</protein>
<dbReference type="InterPro" id="IPR029058">
    <property type="entry name" value="AB_hydrolase_fold"/>
</dbReference>
<dbReference type="InterPro" id="IPR001031">
    <property type="entry name" value="Thioesterase"/>
</dbReference>
<evidence type="ECO:0000313" key="2">
    <source>
        <dbReference type="EMBL" id="NEC93059.1"/>
    </source>
</evidence>
<feature type="non-terminal residue" evidence="2">
    <location>
        <position position="1"/>
    </location>
</feature>
<feature type="domain" description="Thioesterase" evidence="1">
    <location>
        <begin position="1"/>
        <end position="77"/>
    </location>
</feature>
<comment type="caution">
    <text evidence="2">The sequence shown here is derived from an EMBL/GenBank/DDBJ whole genome shotgun (WGS) entry which is preliminary data.</text>
</comment>
<name>A0A6B3C8Z4_9ACTN</name>
<reference evidence="2" key="1">
    <citation type="submission" date="2020-01" db="EMBL/GenBank/DDBJ databases">
        <title>Insect and environment-associated Actinomycetes.</title>
        <authorList>
            <person name="Currrie C."/>
            <person name="Chevrette M."/>
            <person name="Carlson C."/>
            <person name="Stubbendieck R."/>
            <person name="Wendt-Pienkowski E."/>
        </authorList>
    </citation>
    <scope>NUCLEOTIDE SEQUENCE</scope>
    <source>
        <strain evidence="2">SID12501</strain>
    </source>
</reference>
<organism evidence="2">
    <name type="scientific">Streptomyces sp. SID12501</name>
    <dbReference type="NCBI Taxonomy" id="2706042"/>
    <lineage>
        <taxon>Bacteria</taxon>
        <taxon>Bacillati</taxon>
        <taxon>Actinomycetota</taxon>
        <taxon>Actinomycetes</taxon>
        <taxon>Kitasatosporales</taxon>
        <taxon>Streptomycetaceae</taxon>
        <taxon>Streptomyces</taxon>
    </lineage>
</organism>
<dbReference type="Gene3D" id="3.40.50.1820">
    <property type="entry name" value="alpha/beta hydrolase"/>
    <property type="match status" value="1"/>
</dbReference>